<protein>
    <submittedName>
        <fullName evidence="3">AMP-binding protein</fullName>
    </submittedName>
</protein>
<dbReference type="PANTHER" id="PTHR22754:SF32">
    <property type="entry name" value="DISCO-INTERACTING PROTEIN 2"/>
    <property type="match status" value="1"/>
</dbReference>
<dbReference type="SUPFAM" id="SSF56801">
    <property type="entry name" value="Acetyl-CoA synthetase-like"/>
    <property type="match status" value="1"/>
</dbReference>
<dbReference type="Proteomes" id="UP000677913">
    <property type="component" value="Unassembled WGS sequence"/>
</dbReference>
<dbReference type="Gene3D" id="3.40.50.12780">
    <property type="entry name" value="N-terminal domain of ligase-like"/>
    <property type="match status" value="1"/>
</dbReference>
<gene>
    <name evidence="3" type="ORF">KGA66_18340</name>
</gene>
<dbReference type="PANTHER" id="PTHR22754">
    <property type="entry name" value="DISCO-INTERACTING PROTEIN 2 DIP2 -RELATED"/>
    <property type="match status" value="1"/>
</dbReference>
<dbReference type="GO" id="GO:0006633">
    <property type="term" value="P:fatty acid biosynthetic process"/>
    <property type="evidence" value="ECO:0007669"/>
    <property type="project" value="TreeGrafter"/>
</dbReference>
<evidence type="ECO:0000313" key="3">
    <source>
        <dbReference type="EMBL" id="MBS2965022.1"/>
    </source>
</evidence>
<comment type="caution">
    <text evidence="3">The sequence shown here is derived from an EMBL/GenBank/DDBJ whole genome shotgun (WGS) entry which is preliminary data.</text>
</comment>
<evidence type="ECO:0000259" key="2">
    <source>
        <dbReference type="Pfam" id="PF00501"/>
    </source>
</evidence>
<dbReference type="InterPro" id="IPR042099">
    <property type="entry name" value="ANL_N_sf"/>
</dbReference>
<feature type="domain" description="AMP-dependent synthetase/ligase" evidence="2">
    <location>
        <begin position="28"/>
        <end position="394"/>
    </location>
</feature>
<dbReference type="InterPro" id="IPR020845">
    <property type="entry name" value="AMP-binding_CS"/>
</dbReference>
<dbReference type="EMBL" id="JAGSXH010000067">
    <property type="protein sequence ID" value="MBS2965022.1"/>
    <property type="molecule type" value="Genomic_DNA"/>
</dbReference>
<dbReference type="PROSITE" id="PS00455">
    <property type="entry name" value="AMP_BINDING"/>
    <property type="match status" value="1"/>
</dbReference>
<accession>A0A8J7WRC3</accession>
<evidence type="ECO:0000313" key="4">
    <source>
        <dbReference type="Proteomes" id="UP000677913"/>
    </source>
</evidence>
<dbReference type="AlphaFoldDB" id="A0A8J7WRC3"/>
<dbReference type="RefSeq" id="WP_211469382.1">
    <property type="nucleotide sequence ID" value="NZ_JAGSXH010000067.1"/>
</dbReference>
<name>A0A8J7WRC3_9ACTN</name>
<dbReference type="InterPro" id="IPR000873">
    <property type="entry name" value="AMP-dep_synth/lig_dom"/>
</dbReference>
<organism evidence="3 4">
    <name type="scientific">Actinocrinis puniceicyclus</name>
    <dbReference type="NCBI Taxonomy" id="977794"/>
    <lineage>
        <taxon>Bacteria</taxon>
        <taxon>Bacillati</taxon>
        <taxon>Actinomycetota</taxon>
        <taxon>Actinomycetes</taxon>
        <taxon>Catenulisporales</taxon>
        <taxon>Actinospicaceae</taxon>
        <taxon>Actinocrinis</taxon>
    </lineage>
</organism>
<evidence type="ECO:0000256" key="1">
    <source>
        <dbReference type="ARBA" id="ARBA00006432"/>
    </source>
</evidence>
<dbReference type="GO" id="GO:0005886">
    <property type="term" value="C:plasma membrane"/>
    <property type="evidence" value="ECO:0007669"/>
    <property type="project" value="TreeGrafter"/>
</dbReference>
<sequence length="561" mass="60153">MHIPDRTLLDWLAEPAAGRGLHYADSGDSWTAHPYRDLAQLTLRCAAALGERGVRRGDVVAVMQRSSPGFVAGLFGALAAGATACSMAPPFAFQRTDEYERHISHLLDTARPALIVVDDDAAEHVRGPAARLGLRAPVRFEELIDGISPLTEPRQPAETALLQFTSGSSGYSRGVRISAQALQANVTAMRRWLQWPAEYPGTSWLPVHHDMGLIGCLVNIVVTECDGYMMQPDDFIRSPLRYLKCISDNSVRMAAMPNFGLAYILRRVRPGQLDGLRFESLRGVILGAERIDPRVLDGFERLLGPHGFDRRALLPAYGGAEATLAVTGLPLAEGWTVATPRQGSDAPAEPLGVVGCGRPLEGMSVDIVGEDGEPLEDGQVGEITVRGACVATQYVGDPGSSSGTRLGDGVLRTGDAGFLRDGQLFVLGRLGDGLKVRGRMLFAESLEAELCERGVPERRATVLLGVRDGAPTAAVVFELPRPEWIGTTLDLLTERLEDADLLAVLVPRGGLAVTSSGKPRRRVMWQALCAGTLEGRIAPMADALREAEAAARAELQPAAAR</sequence>
<comment type="similarity">
    <text evidence="1">Belongs to the ATP-dependent AMP-binding enzyme family.</text>
</comment>
<proteinExistence type="inferred from homology"/>
<dbReference type="Pfam" id="PF00501">
    <property type="entry name" value="AMP-binding"/>
    <property type="match status" value="1"/>
</dbReference>
<dbReference type="GO" id="GO:0070566">
    <property type="term" value="F:adenylyltransferase activity"/>
    <property type="evidence" value="ECO:0007669"/>
    <property type="project" value="TreeGrafter"/>
</dbReference>
<keyword evidence="4" id="KW-1185">Reference proteome</keyword>
<reference evidence="3" key="1">
    <citation type="submission" date="2021-04" db="EMBL/GenBank/DDBJ databases">
        <title>Genome based classification of Actinospica acidithermotolerans sp. nov., an actinobacterium isolated from an Indonesian hot spring.</title>
        <authorList>
            <person name="Kusuma A.B."/>
            <person name="Putra K.E."/>
            <person name="Nafisah S."/>
            <person name="Loh J."/>
            <person name="Nouioui I."/>
            <person name="Goodfellow M."/>
        </authorList>
    </citation>
    <scope>NUCLEOTIDE SEQUENCE</scope>
    <source>
        <strain evidence="3">DSM 45618</strain>
    </source>
</reference>